<dbReference type="PANTHER" id="PTHR33116">
    <property type="entry name" value="REVERSE TRANSCRIPTASE ZINC-BINDING DOMAIN-CONTAINING PROTEIN-RELATED-RELATED"/>
    <property type="match status" value="1"/>
</dbReference>
<dbReference type="AlphaFoldDB" id="A0AA38TAG5"/>
<organism evidence="2 3">
    <name type="scientific">Centaurea solstitialis</name>
    <name type="common">yellow star-thistle</name>
    <dbReference type="NCBI Taxonomy" id="347529"/>
    <lineage>
        <taxon>Eukaryota</taxon>
        <taxon>Viridiplantae</taxon>
        <taxon>Streptophyta</taxon>
        <taxon>Embryophyta</taxon>
        <taxon>Tracheophyta</taxon>
        <taxon>Spermatophyta</taxon>
        <taxon>Magnoliopsida</taxon>
        <taxon>eudicotyledons</taxon>
        <taxon>Gunneridae</taxon>
        <taxon>Pentapetalae</taxon>
        <taxon>asterids</taxon>
        <taxon>campanulids</taxon>
        <taxon>Asterales</taxon>
        <taxon>Asteraceae</taxon>
        <taxon>Carduoideae</taxon>
        <taxon>Cardueae</taxon>
        <taxon>Centaureinae</taxon>
        <taxon>Centaurea</taxon>
    </lineage>
</organism>
<dbReference type="GO" id="GO:0003676">
    <property type="term" value="F:nucleic acid binding"/>
    <property type="evidence" value="ECO:0007669"/>
    <property type="project" value="InterPro"/>
</dbReference>
<proteinExistence type="predicted"/>
<accession>A0AA38TAG5</accession>
<dbReference type="PROSITE" id="PS50994">
    <property type="entry name" value="INTEGRASE"/>
    <property type="match status" value="1"/>
</dbReference>
<dbReference type="SUPFAM" id="SSF53098">
    <property type="entry name" value="Ribonuclease H-like"/>
    <property type="match status" value="1"/>
</dbReference>
<dbReference type="GO" id="GO:0015074">
    <property type="term" value="P:DNA integration"/>
    <property type="evidence" value="ECO:0007669"/>
    <property type="project" value="InterPro"/>
</dbReference>
<dbReference type="InterPro" id="IPR036397">
    <property type="entry name" value="RNaseH_sf"/>
</dbReference>
<keyword evidence="3" id="KW-1185">Reference proteome</keyword>
<evidence type="ECO:0000313" key="3">
    <source>
        <dbReference type="Proteomes" id="UP001172457"/>
    </source>
</evidence>
<dbReference type="InterPro" id="IPR001584">
    <property type="entry name" value="Integrase_cat-core"/>
</dbReference>
<evidence type="ECO:0000259" key="1">
    <source>
        <dbReference type="PROSITE" id="PS50994"/>
    </source>
</evidence>
<dbReference type="InterPro" id="IPR043502">
    <property type="entry name" value="DNA/RNA_pol_sf"/>
</dbReference>
<feature type="domain" description="Integrase catalytic" evidence="1">
    <location>
        <begin position="1"/>
        <end position="100"/>
    </location>
</feature>
<sequence>MRHGVPISIISDRDSRFTSRFWQSLQAALGTSVDLNTAYHPQTDDQTERTIQTLEDMLRACVLEFGGSWDDHLPLVEFSYNNSYHTSIQCSPYEALYGRKCRSPLNWLEVGESRLLRPDIVQETTDKIKLVQEKLKAAGDRQKSYADNRRKPLEFQVGDKVLLKVSPWKGLIRFGRKEKLSPRFVGPFEVIERIGPVAYRLDLPIELSSIHVTFHVSNLKKCLSEETVVLPLEEIQIDEQLCAAEEPIEILDREIKQLRRSRIPIVKVRWNSRHGPEFTWEREAFMKDKVDPPLFTDEYRVHVIICGTTHVGFSPTAEVVQRLHMWGFSPTVEVVRENALPMWFATTSEMLNTCSFSVVLNGESYGFFKGERGLRQGDPISPYLFTIVMECFSMILRQCIEEASGFRYHQGCEQLSITHLCFADDLFIFTGGDLVSVEVVKRALDRFRIVSGLEPNLAKSEVFFCNVTPEVRASIITTLPLNPGIFPIRYLGVPLSPVCLKVVDFAPLINSVNARVHNWKSKYLSFGGRKQLITFVLQSMQLYWLTIFVIPSAVIHELEGCFRDFLWAQGESSKGKCKIAWSDVCKPISGGGLGFKRLGLWNRAFIAKHVWDILTKRNTLWVNWIWRYCVRQHSFWTLRPKRQWSWIFRKILDMRPSLRGFFFFQVGSGMHINAWADTWLPEGSLSQIIPFRRFTGAGFHVNSSLRDLVDSCNACYGRLPTQDRIIAWLPDEPVLSCPLCGMGADSHDHLFFQCVYSREVWRRLKATVNLHGFPEVWSTIMEYLNENRGPRWLIHRLALSGAIYFIWRERNRRLFQDVNQPELVVFKQIRDVIFSRVADWKRKKKT</sequence>
<dbReference type="PANTHER" id="PTHR33116:SF76">
    <property type="entry name" value="DUF4283 DOMAIN-CONTAINING PROTEIN"/>
    <property type="match status" value="1"/>
</dbReference>
<dbReference type="SUPFAM" id="SSF56672">
    <property type="entry name" value="DNA/RNA polymerases"/>
    <property type="match status" value="1"/>
</dbReference>
<name>A0AA38TAG5_9ASTR</name>
<dbReference type="Pfam" id="PF24626">
    <property type="entry name" value="SH3_Tf2-1"/>
    <property type="match status" value="1"/>
</dbReference>
<gene>
    <name evidence="2" type="ORF">OSB04_011952</name>
</gene>
<dbReference type="Proteomes" id="UP001172457">
    <property type="component" value="Chromosome 3"/>
</dbReference>
<dbReference type="InterPro" id="IPR012337">
    <property type="entry name" value="RNaseH-like_sf"/>
</dbReference>
<dbReference type="InterPro" id="IPR056924">
    <property type="entry name" value="SH3_Tf2-1"/>
</dbReference>
<dbReference type="InterPro" id="IPR026960">
    <property type="entry name" value="RVT-Znf"/>
</dbReference>
<dbReference type="InterPro" id="IPR000477">
    <property type="entry name" value="RT_dom"/>
</dbReference>
<dbReference type="Pfam" id="PF13966">
    <property type="entry name" value="zf-RVT"/>
    <property type="match status" value="1"/>
</dbReference>
<protein>
    <recommendedName>
        <fullName evidence="1">Integrase catalytic domain-containing protein</fullName>
    </recommendedName>
</protein>
<reference evidence="2" key="1">
    <citation type="submission" date="2023-03" db="EMBL/GenBank/DDBJ databases">
        <title>Chromosome-scale reference genome and RAD-based genetic map of yellow starthistle (Centaurea solstitialis) reveal putative structural variation and QTLs associated with invader traits.</title>
        <authorList>
            <person name="Reatini B."/>
            <person name="Cang F.A."/>
            <person name="Jiang Q."/>
            <person name="Mckibben M.T.W."/>
            <person name="Barker M.S."/>
            <person name="Rieseberg L.H."/>
            <person name="Dlugosch K.M."/>
        </authorList>
    </citation>
    <scope>NUCLEOTIDE SEQUENCE</scope>
    <source>
        <strain evidence="2">CAN-66</strain>
        <tissue evidence="2">Leaf</tissue>
    </source>
</reference>
<dbReference type="Pfam" id="PF00078">
    <property type="entry name" value="RVT_1"/>
    <property type="match status" value="1"/>
</dbReference>
<dbReference type="Gene3D" id="3.30.420.10">
    <property type="entry name" value="Ribonuclease H-like superfamily/Ribonuclease H"/>
    <property type="match status" value="1"/>
</dbReference>
<comment type="caution">
    <text evidence="2">The sequence shown here is derived from an EMBL/GenBank/DDBJ whole genome shotgun (WGS) entry which is preliminary data.</text>
</comment>
<evidence type="ECO:0000313" key="2">
    <source>
        <dbReference type="EMBL" id="KAJ9557338.1"/>
    </source>
</evidence>
<dbReference type="EMBL" id="JARYMX010000003">
    <property type="protein sequence ID" value="KAJ9557338.1"/>
    <property type="molecule type" value="Genomic_DNA"/>
</dbReference>